<evidence type="ECO:0000256" key="4">
    <source>
        <dbReference type="ARBA" id="ARBA00022475"/>
    </source>
</evidence>
<reference evidence="11" key="1">
    <citation type="journal article" date="2019" name="Int. J. Mol. Sci.">
        <title>Cloning and Functional Assessments of Floral-Expressed SWEET Transporter Genes from Jasminum sambac.</title>
        <authorList>
            <person name="Wang P."/>
            <person name="Wei P."/>
            <person name="Niu F."/>
            <person name="Liu X."/>
            <person name="Zhang H."/>
            <person name="Lyu M."/>
            <person name="Yuan Y."/>
            <person name="Wu B."/>
        </authorList>
    </citation>
    <scope>NUCLEOTIDE SEQUENCE</scope>
    <source>
        <tissue evidence="11">Petal</tissue>
    </source>
</reference>
<comment type="similarity">
    <text evidence="2 10">Belongs to the SWEET sugar transporter family.</text>
</comment>
<evidence type="ECO:0000256" key="8">
    <source>
        <dbReference type="ARBA" id="ARBA00022989"/>
    </source>
</evidence>
<protein>
    <recommendedName>
        <fullName evidence="10">Bidirectional sugar transporter SWEET</fullName>
    </recommendedName>
</protein>
<keyword evidence="7" id="KW-0677">Repeat</keyword>
<evidence type="ECO:0000256" key="9">
    <source>
        <dbReference type="ARBA" id="ARBA00023136"/>
    </source>
</evidence>
<evidence type="ECO:0000256" key="6">
    <source>
        <dbReference type="ARBA" id="ARBA00022692"/>
    </source>
</evidence>
<dbReference type="FunFam" id="1.20.1280.290:FF:000001">
    <property type="entry name" value="Bidirectional sugar transporter SWEET"/>
    <property type="match status" value="1"/>
</dbReference>
<keyword evidence="5 10" id="KW-0762">Sugar transport</keyword>
<comment type="function">
    <text evidence="10">Mediates both low-affinity uptake and efflux of sugar across the membrane.</text>
</comment>
<feature type="transmembrane region" description="Helical" evidence="10">
    <location>
        <begin position="71"/>
        <end position="92"/>
    </location>
</feature>
<dbReference type="InterPro" id="IPR047664">
    <property type="entry name" value="SWEET"/>
</dbReference>
<feature type="transmembrane region" description="Helical" evidence="10">
    <location>
        <begin position="6"/>
        <end position="26"/>
    </location>
</feature>
<evidence type="ECO:0000256" key="3">
    <source>
        <dbReference type="ARBA" id="ARBA00022448"/>
    </source>
</evidence>
<evidence type="ECO:0000313" key="11">
    <source>
        <dbReference type="EMBL" id="QIE48604.1"/>
    </source>
</evidence>
<dbReference type="GO" id="GO:0005886">
    <property type="term" value="C:plasma membrane"/>
    <property type="evidence" value="ECO:0007669"/>
    <property type="project" value="UniProtKB-SubCell"/>
</dbReference>
<proteinExistence type="evidence at transcript level"/>
<feature type="transmembrane region" description="Helical" evidence="10">
    <location>
        <begin position="47"/>
        <end position="65"/>
    </location>
</feature>
<gene>
    <name evidence="11" type="primary">SWEET9</name>
</gene>
<feature type="transmembrane region" description="Helical" evidence="10">
    <location>
        <begin position="163"/>
        <end position="185"/>
    </location>
</feature>
<dbReference type="PANTHER" id="PTHR10791:SF134">
    <property type="entry name" value="BIDIRECTIONAL SUGAR TRANSPORTER SWEET9"/>
    <property type="match status" value="1"/>
</dbReference>
<keyword evidence="6 10" id="KW-0812">Transmembrane</keyword>
<comment type="subcellular location">
    <subcellularLocation>
        <location evidence="1 10">Cell membrane</location>
        <topology evidence="1 10">Multi-pass membrane protein</topology>
    </subcellularLocation>
</comment>
<dbReference type="PANTHER" id="PTHR10791">
    <property type="entry name" value="RAG1-ACTIVATING PROTEIN 1"/>
    <property type="match status" value="1"/>
</dbReference>
<keyword evidence="8 10" id="KW-1133">Transmembrane helix</keyword>
<dbReference type="GO" id="GO:0051119">
    <property type="term" value="F:sugar transmembrane transporter activity"/>
    <property type="evidence" value="ECO:0007669"/>
    <property type="project" value="InterPro"/>
</dbReference>
<accession>A0A6G6FQS8</accession>
<feature type="transmembrane region" description="Helical" evidence="10">
    <location>
        <begin position="104"/>
        <end position="124"/>
    </location>
</feature>
<evidence type="ECO:0000256" key="7">
    <source>
        <dbReference type="ARBA" id="ARBA00022737"/>
    </source>
</evidence>
<evidence type="ECO:0000256" key="10">
    <source>
        <dbReference type="RuleBase" id="RU910715"/>
    </source>
</evidence>
<evidence type="ECO:0000256" key="1">
    <source>
        <dbReference type="ARBA" id="ARBA00004651"/>
    </source>
</evidence>
<sequence>MAFPSVQTLAFIFGISGNIVSFMVFLAPLPTFYSIYKKKSSEGFKALPYPVALFSASLLLYYAFLIFNICIISINAIGCFIEIIYLLTYLIYSTKKDKISTLRLLLVFNVGGLGLIMAVSFLAVKGARRVTMVGWVCAALNLAVFASPLSVMRQVIRTKSVEFMPVTLSFFLTMNATMWFFYGFFIKDFFIALPNVVGFLFGIVQITLYFVYKDAKKAVDDPNLNVEKITKDSEMNLDVEGCNDSGNDIVIDVKIEDATHDHRQLTAV</sequence>
<keyword evidence="3 10" id="KW-0813">Transport</keyword>
<dbReference type="AlphaFoldDB" id="A0A6G6FQS8"/>
<organism evidence="11">
    <name type="scientific">Jasminum sambac</name>
    <dbReference type="NCBI Taxonomy" id="660624"/>
    <lineage>
        <taxon>Eukaryota</taxon>
        <taxon>Viridiplantae</taxon>
        <taxon>Streptophyta</taxon>
        <taxon>Embryophyta</taxon>
        <taxon>Tracheophyta</taxon>
        <taxon>Spermatophyta</taxon>
        <taxon>Magnoliopsida</taxon>
        <taxon>eudicotyledons</taxon>
        <taxon>Gunneridae</taxon>
        <taxon>Pentapetalae</taxon>
        <taxon>asterids</taxon>
        <taxon>lamiids</taxon>
        <taxon>Lamiales</taxon>
        <taxon>Oleaceae</taxon>
        <taxon>Jasmineae</taxon>
        <taxon>Jasminum</taxon>
    </lineage>
</organism>
<evidence type="ECO:0000256" key="2">
    <source>
        <dbReference type="ARBA" id="ARBA00007809"/>
    </source>
</evidence>
<dbReference type="InterPro" id="IPR004316">
    <property type="entry name" value="SWEET_rpt"/>
</dbReference>
<feature type="transmembrane region" description="Helical" evidence="10">
    <location>
        <begin position="191"/>
        <end position="212"/>
    </location>
</feature>
<keyword evidence="4" id="KW-1003">Cell membrane</keyword>
<dbReference type="FunFam" id="1.20.1280.290:FF:000003">
    <property type="entry name" value="Bidirectional sugar transporter SWEET"/>
    <property type="match status" value="1"/>
</dbReference>
<dbReference type="Pfam" id="PF03083">
    <property type="entry name" value="MtN3_slv"/>
    <property type="match status" value="2"/>
</dbReference>
<dbReference type="Gene3D" id="1.20.1280.290">
    <property type="match status" value="2"/>
</dbReference>
<evidence type="ECO:0000256" key="5">
    <source>
        <dbReference type="ARBA" id="ARBA00022597"/>
    </source>
</evidence>
<keyword evidence="9 10" id="KW-0472">Membrane</keyword>
<dbReference type="EMBL" id="MN227190">
    <property type="protein sequence ID" value="QIE48604.1"/>
    <property type="molecule type" value="mRNA"/>
</dbReference>
<feature type="transmembrane region" description="Helical" evidence="10">
    <location>
        <begin position="130"/>
        <end position="151"/>
    </location>
</feature>
<name>A0A6G6FQS8_9LAMI</name>